<dbReference type="SUPFAM" id="SSF46689">
    <property type="entry name" value="Homeodomain-like"/>
    <property type="match status" value="1"/>
</dbReference>
<protein>
    <submittedName>
        <fullName evidence="1">DUF433 domain-containing protein</fullName>
    </submittedName>
</protein>
<evidence type="ECO:0000313" key="1">
    <source>
        <dbReference type="EMBL" id="WOK04667.1"/>
    </source>
</evidence>
<keyword evidence="2" id="KW-1185">Reference proteome</keyword>
<proteinExistence type="predicted"/>
<dbReference type="RefSeq" id="WP_317487468.1">
    <property type="nucleotide sequence ID" value="NZ_CP136051.1"/>
</dbReference>
<dbReference type="PANTHER" id="PTHR34849:SF3">
    <property type="entry name" value="SSR2962 PROTEIN"/>
    <property type="match status" value="1"/>
</dbReference>
<dbReference type="InterPro" id="IPR036388">
    <property type="entry name" value="WH-like_DNA-bd_sf"/>
</dbReference>
<reference evidence="1 2" key="1">
    <citation type="journal article" date="2023" name="Microbiol. Resour. Announc.">
        <title>Complete Genome Sequence of Imperialibacter roseus strain P4T.</title>
        <authorList>
            <person name="Tizabi D.R."/>
            <person name="Bachvaroff T."/>
            <person name="Hill R.T."/>
        </authorList>
    </citation>
    <scope>NUCLEOTIDE SEQUENCE [LARGE SCALE GENOMIC DNA]</scope>
    <source>
        <strain evidence="1 2">P4T</strain>
    </source>
</reference>
<dbReference type="InterPro" id="IPR009057">
    <property type="entry name" value="Homeodomain-like_sf"/>
</dbReference>
<dbReference type="EMBL" id="CP136051">
    <property type="protein sequence ID" value="WOK04667.1"/>
    <property type="molecule type" value="Genomic_DNA"/>
</dbReference>
<name>A0ABZ0II01_9BACT</name>
<accession>A0ABZ0II01</accession>
<dbReference type="Gene3D" id="1.10.10.10">
    <property type="entry name" value="Winged helix-like DNA-binding domain superfamily/Winged helix DNA-binding domain"/>
    <property type="match status" value="1"/>
</dbReference>
<gene>
    <name evidence="1" type="ORF">RT717_16425</name>
</gene>
<dbReference type="Pfam" id="PF04255">
    <property type="entry name" value="DUF433"/>
    <property type="match status" value="1"/>
</dbReference>
<dbReference type="InterPro" id="IPR007367">
    <property type="entry name" value="DUF433"/>
</dbReference>
<evidence type="ECO:0000313" key="2">
    <source>
        <dbReference type="Proteomes" id="UP001302349"/>
    </source>
</evidence>
<dbReference type="Proteomes" id="UP001302349">
    <property type="component" value="Chromosome"/>
</dbReference>
<sequence length="68" mass="7568">MNKLCQEYISSDSKVMYGKPVIKGTRIPVDLIIEKLRSGETSIGILLSYPSISQEAINACLYWSLKSS</sequence>
<dbReference type="PANTHER" id="PTHR34849">
    <property type="entry name" value="SSL5025 PROTEIN"/>
    <property type="match status" value="1"/>
</dbReference>
<organism evidence="1 2">
    <name type="scientific">Imperialibacter roseus</name>
    <dbReference type="NCBI Taxonomy" id="1324217"/>
    <lineage>
        <taxon>Bacteria</taxon>
        <taxon>Pseudomonadati</taxon>
        <taxon>Bacteroidota</taxon>
        <taxon>Cytophagia</taxon>
        <taxon>Cytophagales</taxon>
        <taxon>Flammeovirgaceae</taxon>
        <taxon>Imperialibacter</taxon>
    </lineage>
</organism>